<dbReference type="EC" id="1.2.1.38" evidence="5"/>
<dbReference type="InterPro" id="IPR050085">
    <property type="entry name" value="AGPR"/>
</dbReference>
<dbReference type="Gene3D" id="3.30.360.10">
    <property type="entry name" value="Dihydrodipicolinate Reductase, domain 2"/>
    <property type="match status" value="1"/>
</dbReference>
<reference evidence="8" key="1">
    <citation type="journal article" date="2022" name="Int. J. Syst. Evol. Microbiol.">
        <title>Anaeromyxobacter oryzae sp. nov., Anaeromyxobacter diazotrophicus sp. nov. and Anaeromyxobacter paludicola sp. nov., isolated from paddy soils.</title>
        <authorList>
            <person name="Itoh H."/>
            <person name="Xu Z."/>
            <person name="Mise K."/>
            <person name="Masuda Y."/>
            <person name="Ushijima N."/>
            <person name="Hayakawa C."/>
            <person name="Shiratori Y."/>
            <person name="Senoo K."/>
        </authorList>
    </citation>
    <scope>NUCLEOTIDE SEQUENCE [LARGE SCALE GENOMIC DNA]</scope>
    <source>
        <strain evidence="8">Red232</strain>
    </source>
</reference>
<dbReference type="Gene3D" id="3.40.50.720">
    <property type="entry name" value="NAD(P)-binding Rossmann-like Domain"/>
    <property type="match status" value="1"/>
</dbReference>
<dbReference type="RefSeq" id="WP_248352603.1">
    <property type="nucleotide sequence ID" value="NZ_AP025591.1"/>
</dbReference>
<keyword evidence="1 5" id="KW-0055">Arginine biosynthesis</keyword>
<evidence type="ECO:0000313" key="8">
    <source>
        <dbReference type="Proteomes" id="UP001162891"/>
    </source>
</evidence>
<evidence type="ECO:0000256" key="3">
    <source>
        <dbReference type="ARBA" id="ARBA00022857"/>
    </source>
</evidence>
<evidence type="ECO:0000256" key="5">
    <source>
        <dbReference type="HAMAP-Rule" id="MF_00150"/>
    </source>
</evidence>
<name>A0ABM7WXJ1_9BACT</name>
<keyword evidence="3 5" id="KW-0521">NADP</keyword>
<keyword evidence="4 5" id="KW-0560">Oxidoreductase</keyword>
<dbReference type="Pfam" id="PF22698">
    <property type="entry name" value="Semialdhyde_dhC_1"/>
    <property type="match status" value="1"/>
</dbReference>
<dbReference type="CDD" id="cd23934">
    <property type="entry name" value="AGPR_1_C"/>
    <property type="match status" value="1"/>
</dbReference>
<evidence type="ECO:0000259" key="6">
    <source>
        <dbReference type="SMART" id="SM00859"/>
    </source>
</evidence>
<feature type="domain" description="Semialdehyde dehydrogenase NAD-binding" evidence="6">
    <location>
        <begin position="5"/>
        <end position="143"/>
    </location>
</feature>
<accession>A0ABM7WXJ1</accession>
<keyword evidence="5" id="KW-0963">Cytoplasm</keyword>
<gene>
    <name evidence="7" type="primary">argC_2</name>
    <name evidence="5" type="synonym">argC</name>
    <name evidence="7" type="ORF">AMOR_32340</name>
</gene>
<keyword evidence="8" id="KW-1185">Reference proteome</keyword>
<comment type="catalytic activity">
    <reaction evidence="5">
        <text>N-acetyl-L-glutamate 5-semialdehyde + phosphate + NADP(+) = N-acetyl-L-glutamyl 5-phosphate + NADPH + H(+)</text>
        <dbReference type="Rhea" id="RHEA:21588"/>
        <dbReference type="ChEBI" id="CHEBI:15378"/>
        <dbReference type="ChEBI" id="CHEBI:29123"/>
        <dbReference type="ChEBI" id="CHEBI:43474"/>
        <dbReference type="ChEBI" id="CHEBI:57783"/>
        <dbReference type="ChEBI" id="CHEBI:57936"/>
        <dbReference type="ChEBI" id="CHEBI:58349"/>
        <dbReference type="EC" id="1.2.1.38"/>
    </reaction>
</comment>
<dbReference type="InterPro" id="IPR000706">
    <property type="entry name" value="AGPR_type-1"/>
</dbReference>
<feature type="active site" evidence="5">
    <location>
        <position position="151"/>
    </location>
</feature>
<evidence type="ECO:0000313" key="7">
    <source>
        <dbReference type="EMBL" id="BDG04238.1"/>
    </source>
</evidence>
<comment type="similarity">
    <text evidence="5">Belongs to the NAGSA dehydrogenase family. Type 1 subfamily.</text>
</comment>
<dbReference type="HAMAP" id="MF_00150">
    <property type="entry name" value="ArgC_type1"/>
    <property type="match status" value="1"/>
</dbReference>
<keyword evidence="2 5" id="KW-0028">Amino-acid biosynthesis</keyword>
<dbReference type="SUPFAM" id="SSF51735">
    <property type="entry name" value="NAD(P)-binding Rossmann-fold domains"/>
    <property type="match status" value="1"/>
</dbReference>
<evidence type="ECO:0000256" key="2">
    <source>
        <dbReference type="ARBA" id="ARBA00022605"/>
    </source>
</evidence>
<dbReference type="SUPFAM" id="SSF55347">
    <property type="entry name" value="Glyceraldehyde-3-phosphate dehydrogenase-like, C-terminal domain"/>
    <property type="match status" value="1"/>
</dbReference>
<dbReference type="PANTHER" id="PTHR32338:SF10">
    <property type="entry name" value="N-ACETYL-GAMMA-GLUTAMYL-PHOSPHATE REDUCTASE, CHLOROPLASTIC-RELATED"/>
    <property type="match status" value="1"/>
</dbReference>
<dbReference type="EMBL" id="AP025591">
    <property type="protein sequence ID" value="BDG04238.1"/>
    <property type="molecule type" value="Genomic_DNA"/>
</dbReference>
<organism evidence="7 8">
    <name type="scientific">Anaeromyxobacter oryzae</name>
    <dbReference type="NCBI Taxonomy" id="2918170"/>
    <lineage>
        <taxon>Bacteria</taxon>
        <taxon>Pseudomonadati</taxon>
        <taxon>Myxococcota</taxon>
        <taxon>Myxococcia</taxon>
        <taxon>Myxococcales</taxon>
        <taxon>Cystobacterineae</taxon>
        <taxon>Anaeromyxobacteraceae</taxon>
        <taxon>Anaeromyxobacter</taxon>
    </lineage>
</organism>
<comment type="function">
    <text evidence="5">Catalyzes the NADPH-dependent reduction of N-acetyl-5-glutamyl phosphate to yield N-acetyl-L-glutamate 5-semialdehyde.</text>
</comment>
<comment type="subcellular location">
    <subcellularLocation>
        <location evidence="5">Cytoplasm</location>
    </subcellularLocation>
</comment>
<dbReference type="SMART" id="SM00859">
    <property type="entry name" value="Semialdhyde_dh"/>
    <property type="match status" value="1"/>
</dbReference>
<dbReference type="NCBIfam" id="TIGR01850">
    <property type="entry name" value="argC"/>
    <property type="match status" value="1"/>
</dbReference>
<dbReference type="CDD" id="cd17895">
    <property type="entry name" value="AGPR_1_N"/>
    <property type="match status" value="1"/>
</dbReference>
<evidence type="ECO:0000256" key="4">
    <source>
        <dbReference type="ARBA" id="ARBA00023002"/>
    </source>
</evidence>
<proteinExistence type="inferred from homology"/>
<dbReference type="Pfam" id="PF01118">
    <property type="entry name" value="Semialdhyde_dh"/>
    <property type="match status" value="1"/>
</dbReference>
<comment type="pathway">
    <text evidence="5">Amino-acid biosynthesis; L-arginine biosynthesis; N(2)-acetyl-L-ornithine from L-glutamate: step 3/4.</text>
</comment>
<sequence>MHVHSAAIVGASGYAGLELTRLLARHPRVRITALYSDRWSGEKASARLPLDGPAGELAYLSLAEAEGAGAEIVFLATPAEVSAALAPKLLAKGARVVDLSGAFRLADARAYPPWYGFEHPAPALLAEARYGLPELAREALHGATLVTNPGCYATAIALALAPLLRSGLVRADGVAVTGMSGVSGAGRKAAEDYSFVEVSEDVRAYRLGKHQHVPEIEQTVARYAGACGPISFTPVLVPIRRGILATATLRLDGKASAADLAAALQAAYASEPFVRALPADRVMVKDVVHTNRCHVGVAVDARAGAAVAVSAIDNLVKGAAGQAVQAMNAAMGWPETAGLDLLGG</sequence>
<dbReference type="InterPro" id="IPR058924">
    <property type="entry name" value="AGPR_dimerisation_dom"/>
</dbReference>
<dbReference type="InterPro" id="IPR000534">
    <property type="entry name" value="Semialdehyde_DH_NAD-bd"/>
</dbReference>
<evidence type="ECO:0000256" key="1">
    <source>
        <dbReference type="ARBA" id="ARBA00022571"/>
    </source>
</evidence>
<dbReference type="Proteomes" id="UP001162891">
    <property type="component" value="Chromosome"/>
</dbReference>
<dbReference type="PANTHER" id="PTHR32338">
    <property type="entry name" value="N-ACETYL-GAMMA-GLUTAMYL-PHOSPHATE REDUCTASE, CHLOROPLASTIC-RELATED-RELATED"/>
    <property type="match status" value="1"/>
</dbReference>
<dbReference type="InterPro" id="IPR036291">
    <property type="entry name" value="NAD(P)-bd_dom_sf"/>
</dbReference>
<protein>
    <recommendedName>
        <fullName evidence="5">N-acetyl-gamma-glutamyl-phosphate reductase</fullName>
        <shortName evidence="5">AGPR</shortName>
        <ecNumber evidence="5">1.2.1.38</ecNumber>
    </recommendedName>
    <alternativeName>
        <fullName evidence="5">N-acetyl-glutamate semialdehyde dehydrogenase</fullName>
        <shortName evidence="5">NAGSA dehydrogenase</shortName>
    </alternativeName>
</protein>